<proteinExistence type="predicted"/>
<reference evidence="1 2" key="1">
    <citation type="journal article" date="2013" name="Genome Announc.">
        <title>Draft Genome Sequence of Holospora undulata Strain HU1, a Micronucleus-Specific Symbiont of the Ciliate Paramecium caudatum.</title>
        <authorList>
            <person name="Dohra H."/>
            <person name="Suzuki H."/>
            <person name="Suzuki T."/>
            <person name="Tanaka K."/>
            <person name="Fujishima M."/>
        </authorList>
    </citation>
    <scope>NUCLEOTIDE SEQUENCE [LARGE SCALE GENOMIC DNA]</scope>
    <source>
        <strain evidence="1 2">HU1</strain>
    </source>
</reference>
<dbReference type="RefSeq" id="WP_024161353.1">
    <property type="nucleotide sequence ID" value="NZ_ARPM03000075.1"/>
</dbReference>
<evidence type="ECO:0000313" key="2">
    <source>
        <dbReference type="Proteomes" id="UP000026922"/>
    </source>
</evidence>
<organism evidence="1 2">
    <name type="scientific">Holospora undulata HU1</name>
    <dbReference type="NCBI Taxonomy" id="1321371"/>
    <lineage>
        <taxon>Bacteria</taxon>
        <taxon>Pseudomonadati</taxon>
        <taxon>Pseudomonadota</taxon>
        <taxon>Alphaproteobacteria</taxon>
        <taxon>Holosporales</taxon>
        <taxon>Holosporaceae</taxon>
        <taxon>Holospora</taxon>
    </lineage>
</organism>
<dbReference type="PANTHER" id="PTHR30007">
    <property type="entry name" value="PHP DOMAIN PROTEIN"/>
    <property type="match status" value="1"/>
</dbReference>
<evidence type="ECO:0008006" key="3">
    <source>
        <dbReference type="Google" id="ProtNLM"/>
    </source>
</evidence>
<accession>A0A061JID6</accession>
<protein>
    <recommendedName>
        <fullName evidence="3">Transposase DDE domain protein</fullName>
    </recommendedName>
</protein>
<comment type="caution">
    <text evidence="1">The sequence shown here is derived from an EMBL/GenBank/DDBJ whole genome shotgun (WGS) entry which is preliminary data.</text>
</comment>
<gene>
    <name evidence="1" type="ORF">K737_300257</name>
</gene>
<evidence type="ECO:0000313" key="1">
    <source>
        <dbReference type="EMBL" id="ETZ05308.1"/>
    </source>
</evidence>
<name>A0A061JID6_9PROT</name>
<dbReference type="Proteomes" id="UP000026922">
    <property type="component" value="Unassembled WGS sequence"/>
</dbReference>
<sequence length="71" mass="8382">MRTLLNKTIAISERISQEWAILPKCWIVERTFAWLNHFRRVSKDYEIAIATAKNISMIAYSMILLRRIAKS</sequence>
<keyword evidence="2" id="KW-1185">Reference proteome</keyword>
<dbReference type="AlphaFoldDB" id="A0A061JID6"/>
<dbReference type="PANTHER" id="PTHR30007:SF0">
    <property type="entry name" value="TRANSPOSASE"/>
    <property type="match status" value="1"/>
</dbReference>
<dbReference type="EMBL" id="ARPM03000075">
    <property type="protein sequence ID" value="ETZ05308.1"/>
    <property type="molecule type" value="Genomic_DNA"/>
</dbReference>